<dbReference type="EMBL" id="BRXR01000001">
    <property type="protein sequence ID" value="GLC30681.1"/>
    <property type="molecule type" value="Genomic_DNA"/>
</dbReference>
<gene>
    <name evidence="1" type="ORF">bsdE14_20910</name>
</gene>
<evidence type="ECO:0008006" key="3">
    <source>
        <dbReference type="Google" id="ProtNLM"/>
    </source>
</evidence>
<comment type="caution">
    <text evidence="1">The sequence shown here is derived from an EMBL/GenBank/DDBJ whole genome shotgun (WGS) entry which is preliminary data.</text>
</comment>
<reference evidence="1 2" key="1">
    <citation type="journal article" date="2024" name="Int. J. Syst. Evol. Microbiol.">
        <title>Clostridium omnivorum sp. nov., isolated from anoxic soil under the treatment of reductive soil disinfestation.</title>
        <authorList>
            <person name="Ueki A."/>
            <person name="Tonouchi A."/>
            <person name="Kaku N."/>
            <person name="Honma S."/>
            <person name="Ueki K."/>
        </authorList>
    </citation>
    <scope>NUCLEOTIDE SEQUENCE [LARGE SCALE GENOMIC DNA]</scope>
    <source>
        <strain evidence="1 2">E14</strain>
    </source>
</reference>
<evidence type="ECO:0000313" key="1">
    <source>
        <dbReference type="EMBL" id="GLC30681.1"/>
    </source>
</evidence>
<evidence type="ECO:0000313" key="2">
    <source>
        <dbReference type="Proteomes" id="UP001208567"/>
    </source>
</evidence>
<dbReference type="Gene3D" id="3.90.75.20">
    <property type="match status" value="1"/>
</dbReference>
<accession>A0ABQ5N6C8</accession>
<keyword evidence="2" id="KW-1185">Reference proteome</keyword>
<name>A0ABQ5N6C8_9CLOT</name>
<proteinExistence type="predicted"/>
<organism evidence="1 2">
    <name type="scientific">Clostridium omnivorum</name>
    <dbReference type="NCBI Taxonomy" id="1604902"/>
    <lineage>
        <taxon>Bacteria</taxon>
        <taxon>Bacillati</taxon>
        <taxon>Bacillota</taxon>
        <taxon>Clostridia</taxon>
        <taxon>Eubacteriales</taxon>
        <taxon>Clostridiaceae</taxon>
        <taxon>Clostridium</taxon>
    </lineage>
</organism>
<sequence>MKEVFFINTNYKNTENKYEVKENIALISLLKKDGSELTAKIDAADIEKVKSAGTWFAEWNKDFNNYIVQNISSTKRNKQGKPLKQSLQSVILDTNPKAPIRHINGDTLDNRRCNLEIVQRNTKNHYKIIDQYTVAIILEDKNGRAISKALISKEDLDDVITDEYSWVEYKNQGNILVVANTPGGRVYLDEVIMNPEEGESIHHINLNPLDNRRSNLEIVRP</sequence>
<dbReference type="RefSeq" id="WP_264849961.1">
    <property type="nucleotide sequence ID" value="NZ_BRXR01000001.1"/>
</dbReference>
<dbReference type="Proteomes" id="UP001208567">
    <property type="component" value="Unassembled WGS sequence"/>
</dbReference>
<protein>
    <recommendedName>
        <fullName evidence="3">HNH nuclease domain-containing protein</fullName>
    </recommendedName>
</protein>